<dbReference type="GO" id="GO:0055085">
    <property type="term" value="P:transmembrane transport"/>
    <property type="evidence" value="ECO:0007669"/>
    <property type="project" value="InterPro"/>
</dbReference>
<keyword evidence="2 7" id="KW-0813">Transport</keyword>
<evidence type="ECO:0000256" key="2">
    <source>
        <dbReference type="ARBA" id="ARBA00022448"/>
    </source>
</evidence>
<dbReference type="Pfam" id="PF00528">
    <property type="entry name" value="BPD_transp_1"/>
    <property type="match status" value="1"/>
</dbReference>
<dbReference type="PANTHER" id="PTHR43005:SF2">
    <property type="entry name" value="INTEGRAL MEMBRANE SUGAR TRANSPORT PROTEIN"/>
    <property type="match status" value="1"/>
</dbReference>
<evidence type="ECO:0000256" key="7">
    <source>
        <dbReference type="RuleBase" id="RU363032"/>
    </source>
</evidence>
<evidence type="ECO:0000259" key="8">
    <source>
        <dbReference type="PROSITE" id="PS50928"/>
    </source>
</evidence>
<accession>A0AAE3MZ76</accession>
<dbReference type="AlphaFoldDB" id="A0AAE3MZ76"/>
<evidence type="ECO:0000256" key="1">
    <source>
        <dbReference type="ARBA" id="ARBA00004651"/>
    </source>
</evidence>
<dbReference type="GO" id="GO:0005886">
    <property type="term" value="C:plasma membrane"/>
    <property type="evidence" value="ECO:0007669"/>
    <property type="project" value="UniProtKB-SubCell"/>
</dbReference>
<dbReference type="RefSeq" id="WP_306410986.1">
    <property type="nucleotide sequence ID" value="NZ_JANFPI010000003.1"/>
</dbReference>
<dbReference type="CDD" id="cd06261">
    <property type="entry name" value="TM_PBP2"/>
    <property type="match status" value="1"/>
</dbReference>
<organism evidence="9 10">
    <name type="scientific">Ectorhizobium quercum</name>
    <dbReference type="NCBI Taxonomy" id="2965071"/>
    <lineage>
        <taxon>Bacteria</taxon>
        <taxon>Pseudomonadati</taxon>
        <taxon>Pseudomonadota</taxon>
        <taxon>Alphaproteobacteria</taxon>
        <taxon>Hyphomicrobiales</taxon>
        <taxon>Rhizobiaceae</taxon>
        <taxon>Ectorhizobium</taxon>
    </lineage>
</organism>
<proteinExistence type="inferred from homology"/>
<feature type="transmembrane region" description="Helical" evidence="7">
    <location>
        <begin position="12"/>
        <end position="37"/>
    </location>
</feature>
<evidence type="ECO:0000256" key="5">
    <source>
        <dbReference type="ARBA" id="ARBA00022989"/>
    </source>
</evidence>
<comment type="similarity">
    <text evidence="7">Belongs to the binding-protein-dependent transport system permease family.</text>
</comment>
<evidence type="ECO:0000256" key="3">
    <source>
        <dbReference type="ARBA" id="ARBA00022475"/>
    </source>
</evidence>
<sequence length="290" mass="31546">MATKHSRTAARLMISPAVLLLLGWMIVPLAMTLYFSFQRYNLLMPGMEEWAGLSNYQFFLTDPAFFDALRNTLLLVGGVLAITVIGGILLALLLDQPFFGQGAVRILVIAPFFVMPTVSALVWKNMFLNPVNGLFAHAAKFLGLQPYDFLARAPLASIIGIVSWQWLPFATLILLTALQSLDQEQLEAAEMDGAGPLSRFYHIMLPHLARAITVVILIQTIFLLSVFAEILVTTNGGPGTASTNLTFLIYAQSLLQFDVGGGSAGGVVAIVLANIVAIFLMRMIGKNLET</sequence>
<feature type="transmembrane region" description="Helical" evidence="7">
    <location>
        <begin position="73"/>
        <end position="94"/>
    </location>
</feature>
<evidence type="ECO:0000256" key="4">
    <source>
        <dbReference type="ARBA" id="ARBA00022692"/>
    </source>
</evidence>
<evidence type="ECO:0000313" key="9">
    <source>
        <dbReference type="EMBL" id="MCX8997191.1"/>
    </source>
</evidence>
<evidence type="ECO:0000256" key="6">
    <source>
        <dbReference type="ARBA" id="ARBA00023136"/>
    </source>
</evidence>
<protein>
    <submittedName>
        <fullName evidence="9">Sugar ABC transporter permease</fullName>
    </submittedName>
</protein>
<evidence type="ECO:0000313" key="10">
    <source>
        <dbReference type="Proteomes" id="UP001208771"/>
    </source>
</evidence>
<dbReference type="Gene3D" id="1.10.3720.10">
    <property type="entry name" value="MetI-like"/>
    <property type="match status" value="1"/>
</dbReference>
<feature type="transmembrane region" description="Helical" evidence="7">
    <location>
        <begin position="208"/>
        <end position="228"/>
    </location>
</feature>
<gene>
    <name evidence="9" type="ORF">NOF55_08740</name>
</gene>
<comment type="subcellular location">
    <subcellularLocation>
        <location evidence="1 7">Cell membrane</location>
        <topology evidence="1 7">Multi-pass membrane protein</topology>
    </subcellularLocation>
</comment>
<reference evidence="9" key="1">
    <citation type="submission" date="2022-07" db="EMBL/GenBank/DDBJ databases">
        <title>Ectorhizobium quercum gen.nov., sp. nov.</title>
        <authorList>
            <person name="Ma T."/>
            <person name="Li Y."/>
        </authorList>
    </citation>
    <scope>NUCLEOTIDE SEQUENCE</scope>
    <source>
        <strain evidence="9">BDR2-2</strain>
    </source>
</reference>
<feature type="transmembrane region" description="Helical" evidence="7">
    <location>
        <begin position="106"/>
        <end position="123"/>
    </location>
</feature>
<keyword evidence="6 7" id="KW-0472">Membrane</keyword>
<dbReference type="Proteomes" id="UP001208771">
    <property type="component" value="Unassembled WGS sequence"/>
</dbReference>
<dbReference type="EMBL" id="JANFPI010000003">
    <property type="protein sequence ID" value="MCX8997191.1"/>
    <property type="molecule type" value="Genomic_DNA"/>
</dbReference>
<name>A0AAE3MZ76_9HYPH</name>
<dbReference type="InterPro" id="IPR000515">
    <property type="entry name" value="MetI-like"/>
</dbReference>
<feature type="transmembrane region" description="Helical" evidence="7">
    <location>
        <begin position="155"/>
        <end position="178"/>
    </location>
</feature>
<keyword evidence="4 7" id="KW-0812">Transmembrane</keyword>
<dbReference type="PROSITE" id="PS50928">
    <property type="entry name" value="ABC_TM1"/>
    <property type="match status" value="1"/>
</dbReference>
<feature type="transmembrane region" description="Helical" evidence="7">
    <location>
        <begin position="264"/>
        <end position="284"/>
    </location>
</feature>
<dbReference type="InterPro" id="IPR035906">
    <property type="entry name" value="MetI-like_sf"/>
</dbReference>
<feature type="domain" description="ABC transmembrane type-1" evidence="8">
    <location>
        <begin position="69"/>
        <end position="280"/>
    </location>
</feature>
<dbReference type="SUPFAM" id="SSF161098">
    <property type="entry name" value="MetI-like"/>
    <property type="match status" value="1"/>
</dbReference>
<keyword evidence="10" id="KW-1185">Reference proteome</keyword>
<keyword evidence="5 7" id="KW-1133">Transmembrane helix</keyword>
<dbReference type="PANTHER" id="PTHR43005">
    <property type="entry name" value="BLR7065 PROTEIN"/>
    <property type="match status" value="1"/>
</dbReference>
<comment type="caution">
    <text evidence="9">The sequence shown here is derived from an EMBL/GenBank/DDBJ whole genome shotgun (WGS) entry which is preliminary data.</text>
</comment>
<keyword evidence="3" id="KW-1003">Cell membrane</keyword>